<feature type="domain" description="ABM" evidence="1">
    <location>
        <begin position="2"/>
        <end position="92"/>
    </location>
</feature>
<gene>
    <name evidence="2" type="ORF">EKL98_16515</name>
</gene>
<name>A0A432C9G4_9FLAO</name>
<keyword evidence="2" id="KW-0560">Oxidoreductase</keyword>
<dbReference type="Gene3D" id="3.30.70.100">
    <property type="match status" value="1"/>
</dbReference>
<dbReference type="AlphaFoldDB" id="A0A432C9G4"/>
<dbReference type="Proteomes" id="UP000280825">
    <property type="component" value="Unassembled WGS sequence"/>
</dbReference>
<dbReference type="InterPro" id="IPR007138">
    <property type="entry name" value="ABM_dom"/>
</dbReference>
<reference evidence="2 3" key="1">
    <citation type="submission" date="2018-12" db="EMBL/GenBank/DDBJ databases">
        <title>Flavobacterium sp. nov., isolated from glacier ice.</title>
        <authorList>
            <person name="Liu Q."/>
            <person name="Xin Y.-H."/>
        </authorList>
    </citation>
    <scope>NUCLEOTIDE SEQUENCE [LARGE SCALE GENOMIC DNA]</scope>
    <source>
        <strain evidence="2 3">RB1N8</strain>
    </source>
</reference>
<protein>
    <submittedName>
        <fullName evidence="2">Antibiotic biosynthesis monooxygenase</fullName>
    </submittedName>
</protein>
<evidence type="ECO:0000259" key="1">
    <source>
        <dbReference type="PROSITE" id="PS51725"/>
    </source>
</evidence>
<keyword evidence="3" id="KW-1185">Reference proteome</keyword>
<accession>A0A432C9G4</accession>
<keyword evidence="2" id="KW-0503">Monooxygenase</keyword>
<dbReference type="EMBL" id="RYDJ01000177">
    <property type="protein sequence ID" value="RTY96480.1"/>
    <property type="molecule type" value="Genomic_DNA"/>
</dbReference>
<dbReference type="InterPro" id="IPR011008">
    <property type="entry name" value="Dimeric_a/b-barrel"/>
</dbReference>
<sequence>MILEIATFDIKENAQTAFMEAFQEAQLVVSKAKGFVGLECQHCIEIPTKFVVLIHWETLEDHTIGFRESPLFTQWRALLSPHFQNPPVAEHFQTINKTEFTNEKSN</sequence>
<comment type="caution">
    <text evidence="2">The sequence shown here is derived from an EMBL/GenBank/DDBJ whole genome shotgun (WGS) entry which is preliminary data.</text>
</comment>
<proteinExistence type="predicted"/>
<organism evidence="2 3">
    <name type="scientific">Flavobacterium bomense</name>
    <dbReference type="NCBI Taxonomy" id="2497483"/>
    <lineage>
        <taxon>Bacteria</taxon>
        <taxon>Pseudomonadati</taxon>
        <taxon>Bacteroidota</taxon>
        <taxon>Flavobacteriia</taxon>
        <taxon>Flavobacteriales</taxon>
        <taxon>Flavobacteriaceae</taxon>
        <taxon>Flavobacterium</taxon>
    </lineage>
</organism>
<evidence type="ECO:0000313" key="3">
    <source>
        <dbReference type="Proteomes" id="UP000280825"/>
    </source>
</evidence>
<dbReference type="SUPFAM" id="SSF54909">
    <property type="entry name" value="Dimeric alpha+beta barrel"/>
    <property type="match status" value="1"/>
</dbReference>
<dbReference type="RefSeq" id="WP_126563198.1">
    <property type="nucleotide sequence ID" value="NZ_RYDJ01000177.1"/>
</dbReference>
<dbReference type="PROSITE" id="PS51725">
    <property type="entry name" value="ABM"/>
    <property type="match status" value="1"/>
</dbReference>
<dbReference type="GO" id="GO:0004497">
    <property type="term" value="F:monooxygenase activity"/>
    <property type="evidence" value="ECO:0007669"/>
    <property type="project" value="UniProtKB-KW"/>
</dbReference>
<dbReference type="Pfam" id="PF03992">
    <property type="entry name" value="ABM"/>
    <property type="match status" value="1"/>
</dbReference>
<evidence type="ECO:0000313" key="2">
    <source>
        <dbReference type="EMBL" id="RTY96480.1"/>
    </source>
</evidence>